<sequence>MEVCRSSSNRRAKPNHPTKRSKESSASPASRKKRRMEKADAGSAGEVVVVDGVRKRRRRSRFLISPLGDSRWMTHREQSHYYKTVRESEGFDVPHLPGVLFFGMIYPVRRDEKVEEYTKSAISFYNSQEGTDLQLVKVVKANRCISYPGHHYITFKASDGEGHVRTYETMVSNIPGKPTGRIRVGKFRVKRRSKLSSA</sequence>
<accession>A0ACB9LQE3</accession>
<dbReference type="Proteomes" id="UP001057402">
    <property type="component" value="Chromosome 11"/>
</dbReference>
<gene>
    <name evidence="1" type="ORF">MLD38_037776</name>
</gene>
<protein>
    <submittedName>
        <fullName evidence="1">Uncharacterized protein</fullName>
    </submittedName>
</protein>
<dbReference type="EMBL" id="CM042890">
    <property type="protein sequence ID" value="KAI4312994.1"/>
    <property type="molecule type" value="Genomic_DNA"/>
</dbReference>
<evidence type="ECO:0000313" key="2">
    <source>
        <dbReference type="Proteomes" id="UP001057402"/>
    </source>
</evidence>
<name>A0ACB9LQE3_9MYRT</name>
<keyword evidence="2" id="KW-1185">Reference proteome</keyword>
<reference evidence="2" key="1">
    <citation type="journal article" date="2023" name="Front. Plant Sci.">
        <title>Chromosomal-level genome assembly of Melastoma candidum provides insights into trichome evolution.</title>
        <authorList>
            <person name="Zhong Y."/>
            <person name="Wu W."/>
            <person name="Sun C."/>
            <person name="Zou P."/>
            <person name="Liu Y."/>
            <person name="Dai S."/>
            <person name="Zhou R."/>
        </authorList>
    </citation>
    <scope>NUCLEOTIDE SEQUENCE [LARGE SCALE GENOMIC DNA]</scope>
</reference>
<organism evidence="1 2">
    <name type="scientific">Melastoma candidum</name>
    <dbReference type="NCBI Taxonomy" id="119954"/>
    <lineage>
        <taxon>Eukaryota</taxon>
        <taxon>Viridiplantae</taxon>
        <taxon>Streptophyta</taxon>
        <taxon>Embryophyta</taxon>
        <taxon>Tracheophyta</taxon>
        <taxon>Spermatophyta</taxon>
        <taxon>Magnoliopsida</taxon>
        <taxon>eudicotyledons</taxon>
        <taxon>Gunneridae</taxon>
        <taxon>Pentapetalae</taxon>
        <taxon>rosids</taxon>
        <taxon>malvids</taxon>
        <taxon>Myrtales</taxon>
        <taxon>Melastomataceae</taxon>
        <taxon>Melastomatoideae</taxon>
        <taxon>Melastomateae</taxon>
        <taxon>Melastoma</taxon>
    </lineage>
</organism>
<evidence type="ECO:0000313" key="1">
    <source>
        <dbReference type="EMBL" id="KAI4312994.1"/>
    </source>
</evidence>
<proteinExistence type="predicted"/>
<comment type="caution">
    <text evidence="1">The sequence shown here is derived from an EMBL/GenBank/DDBJ whole genome shotgun (WGS) entry which is preliminary data.</text>
</comment>